<evidence type="ECO:0000313" key="4">
    <source>
        <dbReference type="Proteomes" id="UP001558652"/>
    </source>
</evidence>
<comment type="similarity">
    <text evidence="1">Belongs to the protein kinase superfamily. ADCK protein kinase family.</text>
</comment>
<dbReference type="SUPFAM" id="SSF56112">
    <property type="entry name" value="Protein kinase-like (PK-like)"/>
    <property type="match status" value="1"/>
</dbReference>
<dbReference type="InterPro" id="IPR011009">
    <property type="entry name" value="Kinase-like_dom_sf"/>
</dbReference>
<reference evidence="3 4" key="1">
    <citation type="submission" date="2024-07" db="EMBL/GenBank/DDBJ databases">
        <title>Chromosome-level genome assembly of the water stick insect Ranatra chinensis (Heteroptera: Nepidae).</title>
        <authorList>
            <person name="Liu X."/>
        </authorList>
    </citation>
    <scope>NUCLEOTIDE SEQUENCE [LARGE SCALE GENOMIC DNA]</scope>
    <source>
        <strain evidence="3">Cailab_2021Rc</strain>
        <tissue evidence="3">Muscle</tissue>
    </source>
</reference>
<dbReference type="InterPro" id="IPR045307">
    <property type="entry name" value="ADCK1_dom"/>
</dbReference>
<sequence length="444" mass="50676">IHTEASQKLLNLCRTNKGVFVKVGQHIGTLEYLVPSEYVATMKTLHSQAPYSPLEDVYKVIREELRKEPTDIFSEFESEPLGAASLAQVHKAKLKDGRIVAVKVQHPYVQSSSKIDMKILQVLVQLVSWTFPDFHFQWLVDESNKNIPRELNFSEELDNTLKAKQMFQHLPWLKVPGVYNDLSTGRVLTMEYVEGGQVNDIDYMMSHNIDPFEVSDKLGELYSEMIFKQGFIHSDPHPGNILVAKSSSGQADIILLDHGLYAELSESVRAEYSGLWLSILNKDMDSMKKHSEALGAGSLYDLFVCMVSGRTWSSIKSGITTTKQDSSEKEEFQRDIPKVLPYIFKTLAIVNRELLLILKTNDLLRGIECTLQTQNRMSAYMVMSKFCVRSVYDNRIKLCTDRISKLGNYIAQQWALFKISLYYTYLSICTSSLNRKLMEIFSCL</sequence>
<keyword evidence="4" id="KW-1185">Reference proteome</keyword>
<evidence type="ECO:0000256" key="1">
    <source>
        <dbReference type="ARBA" id="ARBA00009670"/>
    </source>
</evidence>
<organism evidence="3 4">
    <name type="scientific">Ranatra chinensis</name>
    <dbReference type="NCBI Taxonomy" id="642074"/>
    <lineage>
        <taxon>Eukaryota</taxon>
        <taxon>Metazoa</taxon>
        <taxon>Ecdysozoa</taxon>
        <taxon>Arthropoda</taxon>
        <taxon>Hexapoda</taxon>
        <taxon>Insecta</taxon>
        <taxon>Pterygota</taxon>
        <taxon>Neoptera</taxon>
        <taxon>Paraneoptera</taxon>
        <taxon>Hemiptera</taxon>
        <taxon>Heteroptera</taxon>
        <taxon>Panheteroptera</taxon>
        <taxon>Nepomorpha</taxon>
        <taxon>Nepidae</taxon>
        <taxon>Ranatrinae</taxon>
        <taxon>Ranatra</taxon>
    </lineage>
</organism>
<comment type="caution">
    <text evidence="3">The sequence shown here is derived from an EMBL/GenBank/DDBJ whole genome shotgun (WGS) entry which is preliminary data.</text>
</comment>
<dbReference type="PANTHER" id="PTHR43173">
    <property type="entry name" value="ABC1 FAMILY PROTEIN"/>
    <property type="match status" value="1"/>
</dbReference>
<dbReference type="InterPro" id="IPR000719">
    <property type="entry name" value="Prot_kinase_dom"/>
</dbReference>
<accession>A0ABD0YKE5</accession>
<protein>
    <recommendedName>
        <fullName evidence="2">Protein kinase domain-containing protein</fullName>
    </recommendedName>
</protein>
<dbReference type="Gene3D" id="1.10.510.10">
    <property type="entry name" value="Transferase(Phosphotransferase) domain 1"/>
    <property type="match status" value="1"/>
</dbReference>
<dbReference type="AlphaFoldDB" id="A0ABD0YKE5"/>
<dbReference type="InterPro" id="IPR004147">
    <property type="entry name" value="ABC1_dom"/>
</dbReference>
<feature type="domain" description="Protein kinase" evidence="2">
    <location>
        <begin position="75"/>
        <end position="392"/>
    </location>
</feature>
<dbReference type="CDD" id="cd13969">
    <property type="entry name" value="ADCK1-like"/>
    <property type="match status" value="1"/>
</dbReference>
<dbReference type="Pfam" id="PF03109">
    <property type="entry name" value="ABC1"/>
    <property type="match status" value="1"/>
</dbReference>
<dbReference type="PROSITE" id="PS50011">
    <property type="entry name" value="PROTEIN_KINASE_DOM"/>
    <property type="match status" value="1"/>
</dbReference>
<evidence type="ECO:0000259" key="2">
    <source>
        <dbReference type="PROSITE" id="PS50011"/>
    </source>
</evidence>
<name>A0ABD0YKE5_9HEMI</name>
<proteinExistence type="inferred from homology"/>
<gene>
    <name evidence="3" type="ORF">AAG570_011278</name>
</gene>
<dbReference type="InterPro" id="IPR051130">
    <property type="entry name" value="Mito_struct-func_regulator"/>
</dbReference>
<dbReference type="EMBL" id="JBFDAA010000006">
    <property type="protein sequence ID" value="KAL1131665.1"/>
    <property type="molecule type" value="Genomic_DNA"/>
</dbReference>
<dbReference type="SMART" id="SM00220">
    <property type="entry name" value="S_TKc"/>
    <property type="match status" value="1"/>
</dbReference>
<evidence type="ECO:0000313" key="3">
    <source>
        <dbReference type="EMBL" id="KAL1131665.1"/>
    </source>
</evidence>
<dbReference type="Proteomes" id="UP001558652">
    <property type="component" value="Unassembled WGS sequence"/>
</dbReference>
<dbReference type="PANTHER" id="PTHR43173:SF19">
    <property type="entry name" value="AARF DOMAIN-CONTAINING PROTEIN KINASE 1"/>
    <property type="match status" value="1"/>
</dbReference>
<feature type="non-terminal residue" evidence="3">
    <location>
        <position position="1"/>
    </location>
</feature>